<feature type="compositionally biased region" description="Low complexity" evidence="2">
    <location>
        <begin position="424"/>
        <end position="458"/>
    </location>
</feature>
<sequence>MLKQQQTTDREDLERSGYTIDSFVGEAVGGGRMFNVQNPVGNTYLVNIMKMTQFLSRDWELAAVLAKNKSQFPECIGVQETPSKDKTLIFYNTSNTYSLRKVLDQSGQLKESLVSFIAKCILESLLLLHKNHLVHLNINLQSIVVAKQPGMNYYSVRLRDFGSAIKIENIHNQLKKQMVRNQYFAPEMQTRTHLSEKIDIFSLGVVLLQLSTGQIKIPSFSTDIQIREFLNEQASQNLKSFIQEMMNVDPIKRWSAKQLLEHPFISEHESGAKGWFRLKKNNEDEEEMFDELEDKLDDITQQQNNENEVDVNDDEYENGVIKKISKELINQEGKNIPERDLSSLLSVSFKKYHKQQEQQNMNIQIESERFSNQLPASELDEYIEDEQNSKSLKKSSSQSQSSQPIQQLPPQFPIGTQYQSMPSQYPYAQPQIQRQQPPQLPFNTQNQQFGSQFSSNQTIGNQYPPRLPIKMHTLEQARSDFKSILERHIAGQGWIQNVQPQFGPRMNQTVQIQRPGFKQSGLNPASQLQGNNVKMTVALNSLQSRLQSYNHPYSILNALATGLQTYNPSQTLNQTQTQNQSLTQNEQKPGGKLPPLRTKQDSPSQDRQFIEEPQIPFLEAKLNVEQSLKNAKPDQPVDIQIGTLRYTIPFSDEKLLNQNYQQQQQQQQFGSGIINQNNQQRLNLPTITNPTMMTQKTSTFNTLAQRLDQPIGGSAPISPIKNSNRNNTLSTIPSITSELESYKTYTEPVVSSNSLQSQQYLLNVSSNQYGSVNDERERQIISLKGPELERSKLETGFQLIRQKLAISSLSKMCSNFNNIANSLHIWDSKQIEYYLHRDIITDLTRAVIRVIRVLYIQKHRCADIQRRSMEYVNQWNVQSNQQQNHHHMKTIHSEEEITSILQEVEDKGKEQLKQLAQNYTSIIVKLIGDSTVIWKQPMSLIRRGESRGRDKLRDQFISLLDDGQGPYWGEFSLGGGEGIGLQYVLMCEECIDLLSAIVRSNEMSMLVIDMNQPYTWEDDGQYSILGIPKTCNKDTMRQLLLNTEPKLGDYGTRVSPAHWAPIVYGLHTEKVWAVQLPYQVAIDENTLHALSLIVEHLEPRAVARLVGVEFDADNKVIMSNPVQMSQTSSSQSSSALSSIALSSSVSNSKLDSSILFALLSLFGNCKDLNILIHVLQILLYMAVDGVLLCSQNQHPSSELSNDNQDDQNVYSQQPPQTTPYSQTQSRPNTENLSQANSTGLNENTNQNNINNLNYSYDYVSNNPNAFKD</sequence>
<accession>A0A5J4VCG8</accession>
<feature type="non-terminal residue" evidence="4">
    <location>
        <position position="1268"/>
    </location>
</feature>
<dbReference type="SMART" id="SM00220">
    <property type="entry name" value="S_TKc"/>
    <property type="match status" value="1"/>
</dbReference>
<dbReference type="InterPro" id="IPR000719">
    <property type="entry name" value="Prot_kinase_dom"/>
</dbReference>
<dbReference type="SUPFAM" id="SSF56112">
    <property type="entry name" value="Protein kinase-like (PK-like)"/>
    <property type="match status" value="1"/>
</dbReference>
<evidence type="ECO:0000313" key="5">
    <source>
        <dbReference type="Proteomes" id="UP000324800"/>
    </source>
</evidence>
<feature type="compositionally biased region" description="Low complexity" evidence="2">
    <location>
        <begin position="1236"/>
        <end position="1253"/>
    </location>
</feature>
<feature type="compositionally biased region" description="Polar residues" evidence="2">
    <location>
        <begin position="414"/>
        <end position="423"/>
    </location>
</feature>
<dbReference type="GO" id="GO:0005737">
    <property type="term" value="C:cytoplasm"/>
    <property type="evidence" value="ECO:0007669"/>
    <property type="project" value="TreeGrafter"/>
</dbReference>
<gene>
    <name evidence="4" type="ORF">EZS28_024205</name>
</gene>
<feature type="compositionally biased region" description="Low complexity" evidence="2">
    <location>
        <begin position="394"/>
        <end position="409"/>
    </location>
</feature>
<comment type="caution">
    <text evidence="4">The sequence shown here is derived from an EMBL/GenBank/DDBJ whole genome shotgun (WGS) entry which is preliminary data.</text>
</comment>
<dbReference type="Pfam" id="PF00069">
    <property type="entry name" value="Pkinase"/>
    <property type="match status" value="1"/>
</dbReference>
<feature type="region of interest" description="Disordered" evidence="2">
    <location>
        <begin position="574"/>
        <end position="606"/>
    </location>
</feature>
<dbReference type="PANTHER" id="PTHR24361">
    <property type="entry name" value="MITOGEN-ACTIVATED KINASE KINASE KINASE"/>
    <property type="match status" value="1"/>
</dbReference>
<dbReference type="AlphaFoldDB" id="A0A5J4VCG8"/>
<dbReference type="GO" id="GO:0004674">
    <property type="term" value="F:protein serine/threonine kinase activity"/>
    <property type="evidence" value="ECO:0007669"/>
    <property type="project" value="TreeGrafter"/>
</dbReference>
<feature type="domain" description="Protein kinase" evidence="3">
    <location>
        <begin position="18"/>
        <end position="265"/>
    </location>
</feature>
<dbReference type="PROSITE" id="PS50011">
    <property type="entry name" value="PROTEIN_KINASE_DOM"/>
    <property type="match status" value="1"/>
</dbReference>
<keyword evidence="1" id="KW-0175">Coiled coil</keyword>
<protein>
    <recommendedName>
        <fullName evidence="3">Protein kinase domain-containing protein</fullName>
    </recommendedName>
</protein>
<evidence type="ECO:0000256" key="1">
    <source>
        <dbReference type="SAM" id="Coils"/>
    </source>
</evidence>
<dbReference type="EMBL" id="SNRW01008005">
    <property type="protein sequence ID" value="KAA6380268.1"/>
    <property type="molecule type" value="Genomic_DNA"/>
</dbReference>
<organism evidence="4 5">
    <name type="scientific">Streblomastix strix</name>
    <dbReference type="NCBI Taxonomy" id="222440"/>
    <lineage>
        <taxon>Eukaryota</taxon>
        <taxon>Metamonada</taxon>
        <taxon>Preaxostyla</taxon>
        <taxon>Oxymonadida</taxon>
        <taxon>Streblomastigidae</taxon>
        <taxon>Streblomastix</taxon>
    </lineage>
</organism>
<evidence type="ECO:0000256" key="2">
    <source>
        <dbReference type="SAM" id="MobiDB-lite"/>
    </source>
</evidence>
<feature type="compositionally biased region" description="Low complexity" evidence="2">
    <location>
        <begin position="1210"/>
        <end position="1225"/>
    </location>
</feature>
<dbReference type="InterPro" id="IPR053235">
    <property type="entry name" value="Ser_Thr_kinase"/>
</dbReference>
<feature type="coiled-coil region" evidence="1">
    <location>
        <begin position="282"/>
        <end position="309"/>
    </location>
</feature>
<feature type="compositionally biased region" description="Polar residues" evidence="2">
    <location>
        <begin position="1193"/>
        <end position="1209"/>
    </location>
</feature>
<evidence type="ECO:0000259" key="3">
    <source>
        <dbReference type="PROSITE" id="PS50011"/>
    </source>
</evidence>
<feature type="region of interest" description="Disordered" evidence="2">
    <location>
        <begin position="384"/>
        <end position="466"/>
    </location>
</feature>
<feature type="compositionally biased region" description="Polar residues" evidence="2">
    <location>
        <begin position="1226"/>
        <end position="1235"/>
    </location>
</feature>
<name>A0A5J4VCG8_9EUKA</name>
<feature type="compositionally biased region" description="Low complexity" evidence="2">
    <location>
        <begin position="574"/>
        <end position="585"/>
    </location>
</feature>
<reference evidence="4 5" key="1">
    <citation type="submission" date="2019-03" db="EMBL/GenBank/DDBJ databases">
        <title>Single cell metagenomics reveals metabolic interactions within the superorganism composed of flagellate Streblomastix strix and complex community of Bacteroidetes bacteria on its surface.</title>
        <authorList>
            <person name="Treitli S.C."/>
            <person name="Kolisko M."/>
            <person name="Husnik F."/>
            <person name="Keeling P."/>
            <person name="Hampl V."/>
        </authorList>
    </citation>
    <scope>NUCLEOTIDE SEQUENCE [LARGE SCALE GENOMIC DNA]</scope>
    <source>
        <strain evidence="4">ST1C</strain>
    </source>
</reference>
<evidence type="ECO:0000313" key="4">
    <source>
        <dbReference type="EMBL" id="KAA6380268.1"/>
    </source>
</evidence>
<dbReference type="OrthoDB" id="1034557at2759"/>
<dbReference type="InterPro" id="IPR011009">
    <property type="entry name" value="Kinase-like_dom_sf"/>
</dbReference>
<proteinExistence type="predicted"/>
<dbReference type="GO" id="GO:0005524">
    <property type="term" value="F:ATP binding"/>
    <property type="evidence" value="ECO:0007669"/>
    <property type="project" value="InterPro"/>
</dbReference>
<dbReference type="Gene3D" id="1.10.510.10">
    <property type="entry name" value="Transferase(Phosphotransferase) domain 1"/>
    <property type="match status" value="1"/>
</dbReference>
<dbReference type="Proteomes" id="UP000324800">
    <property type="component" value="Unassembled WGS sequence"/>
</dbReference>
<feature type="region of interest" description="Disordered" evidence="2">
    <location>
        <begin position="1193"/>
        <end position="1255"/>
    </location>
</feature>